<reference evidence="3" key="1">
    <citation type="journal article" date="2019" name="Int. J. Syst. Evol. Microbiol.">
        <title>The Global Catalogue of Microorganisms (GCM) 10K type strain sequencing project: providing services to taxonomists for standard genome sequencing and annotation.</title>
        <authorList>
            <consortium name="The Broad Institute Genomics Platform"/>
            <consortium name="The Broad Institute Genome Sequencing Center for Infectious Disease"/>
            <person name="Wu L."/>
            <person name="Ma J."/>
        </authorList>
    </citation>
    <scope>NUCLEOTIDE SEQUENCE [LARGE SCALE GENOMIC DNA]</scope>
    <source>
        <strain evidence="3">JCM 31696</strain>
    </source>
</reference>
<comment type="caution">
    <text evidence="2">The sequence shown here is derived from an EMBL/GenBank/DDBJ whole genome shotgun (WGS) entry which is preliminary data.</text>
</comment>
<name>A0ABW3CE19_9ACTN</name>
<keyword evidence="1" id="KW-0812">Transmembrane</keyword>
<keyword evidence="1" id="KW-1133">Transmembrane helix</keyword>
<keyword evidence="1" id="KW-0472">Membrane</keyword>
<feature type="transmembrane region" description="Helical" evidence="1">
    <location>
        <begin position="24"/>
        <end position="41"/>
    </location>
</feature>
<keyword evidence="3" id="KW-1185">Reference proteome</keyword>
<dbReference type="EMBL" id="JBHTIR010001554">
    <property type="protein sequence ID" value="MFD0852695.1"/>
    <property type="molecule type" value="Genomic_DNA"/>
</dbReference>
<organism evidence="2 3">
    <name type="scientific">Actinomadura adrarensis</name>
    <dbReference type="NCBI Taxonomy" id="1819600"/>
    <lineage>
        <taxon>Bacteria</taxon>
        <taxon>Bacillati</taxon>
        <taxon>Actinomycetota</taxon>
        <taxon>Actinomycetes</taxon>
        <taxon>Streptosporangiales</taxon>
        <taxon>Thermomonosporaceae</taxon>
        <taxon>Actinomadura</taxon>
    </lineage>
</organism>
<evidence type="ECO:0000256" key="1">
    <source>
        <dbReference type="SAM" id="Phobius"/>
    </source>
</evidence>
<feature type="transmembrane region" description="Helical" evidence="1">
    <location>
        <begin position="82"/>
        <end position="102"/>
    </location>
</feature>
<evidence type="ECO:0000313" key="2">
    <source>
        <dbReference type="EMBL" id="MFD0852695.1"/>
    </source>
</evidence>
<evidence type="ECO:0000313" key="3">
    <source>
        <dbReference type="Proteomes" id="UP001597083"/>
    </source>
</evidence>
<protein>
    <submittedName>
        <fullName evidence="2">ABC transporter permease</fullName>
    </submittedName>
</protein>
<gene>
    <name evidence="2" type="ORF">ACFQ07_10690</name>
</gene>
<dbReference type="Proteomes" id="UP001597083">
    <property type="component" value="Unassembled WGS sequence"/>
</dbReference>
<feature type="non-terminal residue" evidence="2">
    <location>
        <position position="127"/>
    </location>
</feature>
<proteinExistence type="predicted"/>
<accession>A0ABW3CE19</accession>
<sequence>MGARTIAGTGTLLRFLLRRERSTLPWWLLGITFLFAFQSTGSQNLYDTPQELAELRETMGANAAVVAMSGPVELLETIGGEVLFEIFAFMAIIAALMNMFLVGRNTRTEEETGRAELIRSARIGRRA</sequence>